<evidence type="ECO:0000313" key="2">
    <source>
        <dbReference type="Proteomes" id="UP000245838"/>
    </source>
</evidence>
<protein>
    <submittedName>
        <fullName evidence="1">Uncharacterized protein</fullName>
    </submittedName>
</protein>
<organism evidence="1 2">
    <name type="scientific">Sodalis glossinidius (strain morsitans)</name>
    <dbReference type="NCBI Taxonomy" id="343509"/>
    <lineage>
        <taxon>Bacteria</taxon>
        <taxon>Pseudomonadati</taxon>
        <taxon>Pseudomonadota</taxon>
        <taxon>Gammaproteobacteria</taxon>
        <taxon>Enterobacterales</taxon>
        <taxon>Bruguierivoracaceae</taxon>
        <taxon>Sodalis</taxon>
    </lineage>
</organism>
<sequence length="100" mass="10799">MPSLPIDKSYGLFGSQRLLLLFMFSFLPIQLTPPGFGEFANDSSIWGCAPAGCSAEHQVDISPAKQELPQAPIGLSHQPAPWVAGMIALTAALHRRVRAR</sequence>
<reference evidence="1 2" key="1">
    <citation type="submission" date="2015-05" db="EMBL/GenBank/DDBJ databases">
        <authorList>
            <person name="Goodhead I."/>
        </authorList>
    </citation>
    <scope>NUCLEOTIDE SEQUENCE [LARGE SCALE GENOMIC DNA]</scope>
    <source>
        <strain evidence="2">morsitans</strain>
    </source>
</reference>
<evidence type="ECO:0000313" key="1">
    <source>
        <dbReference type="EMBL" id="CRL44019.1"/>
    </source>
</evidence>
<dbReference type="AlphaFoldDB" id="A0A193QFR5"/>
<gene>
    <name evidence="1" type="ORF">SGGMMB4_00884</name>
</gene>
<dbReference type="Proteomes" id="UP000245838">
    <property type="component" value="Chromosome sggmmb4_Chromosome"/>
</dbReference>
<name>A0A193QFR5_SODGM</name>
<accession>A0A193QFR5</accession>
<dbReference type="EMBL" id="LN854557">
    <property type="protein sequence ID" value="CRL44019.1"/>
    <property type="molecule type" value="Genomic_DNA"/>
</dbReference>
<proteinExistence type="predicted"/>